<dbReference type="AlphaFoldDB" id="A0A662Z4X9"/>
<reference evidence="1" key="3">
    <citation type="submission" date="2021-09" db="EMBL/GenBank/DDBJ databases">
        <authorList>
            <person name="Gilroy R."/>
        </authorList>
    </citation>
    <scope>NUCLEOTIDE SEQUENCE</scope>
    <source>
        <strain evidence="1">6019</strain>
    </source>
</reference>
<accession>A0A662Z4X9</accession>
<dbReference type="InterPro" id="IPR021321">
    <property type="entry name" value="DUF2922"/>
</dbReference>
<name>A0A662Z4X9_9STAP</name>
<dbReference type="EMBL" id="DYYI01000034">
    <property type="protein sequence ID" value="HJE19397.1"/>
    <property type="molecule type" value="Genomic_DNA"/>
</dbReference>
<evidence type="ECO:0000313" key="2">
    <source>
        <dbReference type="EMBL" id="SEV86308.1"/>
    </source>
</evidence>
<dbReference type="Proteomes" id="UP000243605">
    <property type="component" value="Unassembled WGS sequence"/>
</dbReference>
<dbReference type="RefSeq" id="WP_091473690.1">
    <property type="nucleotide sequence ID" value="NZ_FOIT01000001.1"/>
</dbReference>
<organism evidence="2 3">
    <name type="scientific">Aliicoccus persicus</name>
    <dbReference type="NCBI Taxonomy" id="930138"/>
    <lineage>
        <taxon>Bacteria</taxon>
        <taxon>Bacillati</taxon>
        <taxon>Bacillota</taxon>
        <taxon>Bacilli</taxon>
        <taxon>Bacillales</taxon>
        <taxon>Staphylococcaceae</taxon>
        <taxon>Aliicoccus</taxon>
    </lineage>
</organism>
<gene>
    <name evidence="1" type="ORF">K8V35_03480</name>
    <name evidence="2" type="ORF">SAMN05192557_0572</name>
</gene>
<reference evidence="2 3" key="1">
    <citation type="submission" date="2016-10" db="EMBL/GenBank/DDBJ databases">
        <authorList>
            <person name="Varghese N."/>
            <person name="Submissions S."/>
        </authorList>
    </citation>
    <scope>NUCLEOTIDE SEQUENCE [LARGE SCALE GENOMIC DNA]</scope>
    <source>
        <strain evidence="2 3">IBRC-M10081</strain>
    </source>
</reference>
<dbReference type="Proteomes" id="UP000763505">
    <property type="component" value="Unassembled WGS sequence"/>
</dbReference>
<reference evidence="1" key="2">
    <citation type="journal article" date="2021" name="PeerJ">
        <title>Extensive microbial diversity within the chicken gut microbiome revealed by metagenomics and culture.</title>
        <authorList>
            <person name="Gilroy R."/>
            <person name="Ravi A."/>
            <person name="Getino M."/>
            <person name="Pursley I."/>
            <person name="Horton D.L."/>
            <person name="Alikhan N.F."/>
            <person name="Baker D."/>
            <person name="Gharbi K."/>
            <person name="Hall N."/>
            <person name="Watson M."/>
            <person name="Adriaenssens E.M."/>
            <person name="Foster-Nyarko E."/>
            <person name="Jarju S."/>
            <person name="Secka A."/>
            <person name="Antonio M."/>
            <person name="Oren A."/>
            <person name="Chaudhuri R.R."/>
            <person name="La Ragione R."/>
            <person name="Hildebrand F."/>
            <person name="Pallen M.J."/>
        </authorList>
    </citation>
    <scope>NUCLEOTIDE SEQUENCE</scope>
    <source>
        <strain evidence="1">6019</strain>
    </source>
</reference>
<sequence length="70" mass="7754">MNSKLVVRFDTDEGKRFTMTFNNPKQDLTNEIVQGELDKIIESGVLAPSQGKPVSVYSAEIVETNVTPLI</sequence>
<dbReference type="OrthoDB" id="2409501at2"/>
<dbReference type="Pfam" id="PF11148">
    <property type="entry name" value="DUF2922"/>
    <property type="match status" value="1"/>
</dbReference>
<evidence type="ECO:0000313" key="1">
    <source>
        <dbReference type="EMBL" id="HJE19397.1"/>
    </source>
</evidence>
<keyword evidence="3" id="KW-1185">Reference proteome</keyword>
<evidence type="ECO:0000313" key="3">
    <source>
        <dbReference type="Proteomes" id="UP000243605"/>
    </source>
</evidence>
<proteinExistence type="predicted"/>
<dbReference type="EMBL" id="FOIT01000001">
    <property type="protein sequence ID" value="SEV86308.1"/>
    <property type="molecule type" value="Genomic_DNA"/>
</dbReference>
<protein>
    <submittedName>
        <fullName evidence="1">DUF2922 domain-containing protein</fullName>
    </submittedName>
</protein>